<dbReference type="AlphaFoldDB" id="A0A381PN09"/>
<reference evidence="1" key="1">
    <citation type="submission" date="2018-05" db="EMBL/GenBank/DDBJ databases">
        <authorList>
            <person name="Lanie J.A."/>
            <person name="Ng W.-L."/>
            <person name="Kazmierczak K.M."/>
            <person name="Andrzejewski T.M."/>
            <person name="Davidsen T.M."/>
            <person name="Wayne K.J."/>
            <person name="Tettelin H."/>
            <person name="Glass J.I."/>
            <person name="Rusch D."/>
            <person name="Podicherti R."/>
            <person name="Tsui H.-C.T."/>
            <person name="Winkler M.E."/>
        </authorList>
    </citation>
    <scope>NUCLEOTIDE SEQUENCE</scope>
</reference>
<organism evidence="1">
    <name type="scientific">marine metagenome</name>
    <dbReference type="NCBI Taxonomy" id="408172"/>
    <lineage>
        <taxon>unclassified sequences</taxon>
        <taxon>metagenomes</taxon>
        <taxon>ecological metagenomes</taxon>
    </lineage>
</organism>
<proteinExistence type="predicted"/>
<gene>
    <name evidence="1" type="ORF">METZ01_LOCUS21249</name>
</gene>
<sequence>MPWFGRLSRVRFTPQFGGQSLSLWEQVGDSIVLVSEIDFDVNLDGTPGAATLRRVLVPK</sequence>
<name>A0A381PN09_9ZZZZ</name>
<accession>A0A381PN09</accession>
<protein>
    <submittedName>
        <fullName evidence="1">Uncharacterized protein</fullName>
    </submittedName>
</protein>
<dbReference type="EMBL" id="UINC01001038">
    <property type="protein sequence ID" value="SUZ68395.1"/>
    <property type="molecule type" value="Genomic_DNA"/>
</dbReference>
<evidence type="ECO:0000313" key="1">
    <source>
        <dbReference type="EMBL" id="SUZ68395.1"/>
    </source>
</evidence>